<feature type="region of interest" description="Disordered" evidence="4">
    <location>
        <begin position="729"/>
        <end position="826"/>
    </location>
</feature>
<dbReference type="GO" id="GO:0042393">
    <property type="term" value="F:histone binding"/>
    <property type="evidence" value="ECO:0007669"/>
    <property type="project" value="TreeGrafter"/>
</dbReference>
<dbReference type="Pfam" id="PF18428">
    <property type="entry name" value="BRCT_3"/>
    <property type="match status" value="1"/>
</dbReference>
<comment type="caution">
    <text evidence="6">The sequence shown here is derived from an EMBL/GenBank/DDBJ whole genome shotgun (WGS) entry which is preliminary data.</text>
</comment>
<proteinExistence type="predicted"/>
<dbReference type="InterPro" id="IPR047250">
    <property type="entry name" value="BRCT_p53bp1-like_rpt2"/>
</dbReference>
<reference evidence="6 7" key="1">
    <citation type="journal article" date="2017" name="Gigascience">
        <title>Draft genome of the honey bee ectoparasitic mite, Tropilaelaps mercedesae, is shaped by the parasitic life history.</title>
        <authorList>
            <person name="Dong X."/>
            <person name="Armstrong S.D."/>
            <person name="Xia D."/>
            <person name="Makepeace B.L."/>
            <person name="Darby A.C."/>
            <person name="Kadowaki T."/>
        </authorList>
    </citation>
    <scope>NUCLEOTIDE SEQUENCE [LARGE SCALE GENOMIC DNA]</scope>
    <source>
        <strain evidence="6">Wuxi-XJTLU</strain>
    </source>
</reference>
<feature type="region of interest" description="Disordered" evidence="4">
    <location>
        <begin position="478"/>
        <end position="535"/>
    </location>
</feature>
<dbReference type="PANTHER" id="PTHR15321">
    <property type="entry name" value="TUMOR SUPPRESSOR P53-BINDING PROTEIN 1"/>
    <property type="match status" value="1"/>
</dbReference>
<sequence length="1284" mass="138311">MSSDPHHSMAGRDTSNVAESSLDFSLSYSLYSGGSLMQPPALAPRTPDHDVVVGVHPGHQRPPHLSHHVAHQTHQPSPQPHQQTHPTHPSHLSHQTSHHAHPGPPLLGHQMAHLPHQTSGHPHQGAGHPHQGAGHPHQGAGHSHQGAGHPLQSGGHPHQGAGHPHQNSPHQHQASPHQQHQGSPLPHQGSPHPHQTSTMSHQSSPHAHQGPQHHHQGSQLHHQGSTRHHQPPSHLPHQGTHPAHHGLQSSHHQQQQQQQQQHSGHQSHQTHPAQHLRQGTGPGLAGQGPAVPHTPTLGDTWRNVGYDEAVESSKRQLNLTAPNAFARSPIPEKRPRTDGAFNGDSLLFKSTLEGAMKIESSSADLLSGISESFDFASSGDAPDDNSSLAQSISLIQQTLDQSIAQAECLGSSPQTSSHVNSDLSEGHDRPVRLEDPHQRDHQSAVPTPSLASAVTGPDQLFVPRSPLLLSSQSSIANCAPPQSLPPPPLQQQPSHVNALSQTSSMTPPSMRSAPSAPRPPPLHNGGPASTNLLTLGSSSSYDSLMPVDPNAPVTLKEYRLIFTEQVFEKNGQIIRRQLVQREQVLERTLQLTAKQMEGVLQFGPASLGPCEGPDSGAMADISSSERSPSRSLPSAKTVVMKSPKPAIEVADLTPSTPAKASTVLVDTERRSSIEDSPTTSPTVAVKIAPSAIVVENGKATPAALPPAPTLLPAEDIKLDMKKALSIAATATSPKAQKDDEKDKEPTAAEKHDEVEKRKSKEESHMEKRQPRKADDEAGEEKEKKDKNEEMKDVSQSEEKSADGEARSSASVAAGSETDEAGSLTPGSMCLAQWSDKLFYLATIVKVYKNGRCVVNFADGTHDTVKAMQVVPMTELEAGQDVYVKVRNNFEFGVIKGKTMVNQTAGYVAELHNKRVLRITRDRIVLTVEMVNAYRERIKTKTPLTETRLSEVEKDLKISANNRGSSRRTRGLSSALDLTSPETEVERVGSRTRGVRYGRSEASVSGVASVSGGGVSGSSLNPPTLVFEGMGFLLTDTERTVKDFYSSSGTTTDNSPFDSASSNEQVEFNKEQLQALIEENGGVVFKSFSEAECASSLDTGIQERFLLARSHMKTLKYVLCLAAGIRCLGYQVVHAALREGKMPHFAKYQLPAGVSVLTKLPVEQPSVHSPIFADMTIAVVSEQNHFVNTWSQVIVAAGGRIVSKLPQRQSPQKSGTANKEPSATGPDGPIRFMVTQADCSSLSLRSARSLRVFPVSSEWVVQSIIHSKVLEPDAHPSFAHDFKKE</sequence>
<dbReference type="SMART" id="SM00333">
    <property type="entry name" value="TUDOR"/>
    <property type="match status" value="1"/>
</dbReference>
<feature type="compositionally biased region" description="Low complexity" evidence="4">
    <location>
        <begin position="622"/>
        <end position="634"/>
    </location>
</feature>
<feature type="compositionally biased region" description="Low complexity" evidence="4">
    <location>
        <begin position="502"/>
        <end position="515"/>
    </location>
</feature>
<dbReference type="CDD" id="cd17745">
    <property type="entry name" value="BRCT_p53bp1_rpt1"/>
    <property type="match status" value="1"/>
</dbReference>
<feature type="compositionally biased region" description="Basic and acidic residues" evidence="4">
    <location>
        <begin position="424"/>
        <end position="442"/>
    </location>
</feature>
<keyword evidence="3" id="KW-0539">Nucleus</keyword>
<feature type="compositionally biased region" description="Basic residues" evidence="4">
    <location>
        <begin position="58"/>
        <end position="71"/>
    </location>
</feature>
<dbReference type="GO" id="GO:0000077">
    <property type="term" value="P:DNA damage checkpoint signaling"/>
    <property type="evidence" value="ECO:0007669"/>
    <property type="project" value="TreeGrafter"/>
</dbReference>
<feature type="region of interest" description="Disordered" evidence="4">
    <location>
        <begin position="313"/>
        <end position="341"/>
    </location>
</feature>
<dbReference type="CDD" id="cd22541">
    <property type="entry name" value="SP5_N"/>
    <property type="match status" value="1"/>
</dbReference>
<feature type="region of interest" description="Disordered" evidence="4">
    <location>
        <begin position="604"/>
        <end position="639"/>
    </location>
</feature>
<feature type="compositionally biased region" description="Polar residues" evidence="4">
    <location>
        <begin position="411"/>
        <end position="423"/>
    </location>
</feature>
<feature type="compositionally biased region" description="Basic and acidic residues" evidence="4">
    <location>
        <begin position="735"/>
        <end position="805"/>
    </location>
</feature>
<protein>
    <recommendedName>
        <fullName evidence="5">Tudor domain-containing protein</fullName>
    </recommendedName>
</protein>
<evidence type="ECO:0000256" key="2">
    <source>
        <dbReference type="ARBA" id="ARBA00022763"/>
    </source>
</evidence>
<dbReference type="InterPro" id="IPR002999">
    <property type="entry name" value="Tudor"/>
</dbReference>
<dbReference type="GO" id="GO:0045944">
    <property type="term" value="P:positive regulation of transcription by RNA polymerase II"/>
    <property type="evidence" value="ECO:0007669"/>
    <property type="project" value="TreeGrafter"/>
</dbReference>
<feature type="region of interest" description="Disordered" evidence="4">
    <location>
        <begin position="659"/>
        <end position="681"/>
    </location>
</feature>
<evidence type="ECO:0000313" key="7">
    <source>
        <dbReference type="Proteomes" id="UP000192247"/>
    </source>
</evidence>
<dbReference type="InterPro" id="IPR047252">
    <property type="entry name" value="TP53BP1-like"/>
</dbReference>
<feature type="compositionally biased region" description="Low complexity" evidence="4">
    <location>
        <begin position="119"/>
        <end position="184"/>
    </location>
</feature>
<feature type="compositionally biased region" description="Low complexity" evidence="4">
    <location>
        <begin position="245"/>
        <end position="269"/>
    </location>
</feature>
<accession>A0A1V9X9A3</accession>
<dbReference type="SUPFAM" id="SSF63748">
    <property type="entry name" value="Tudor/PWWP/MBT"/>
    <property type="match status" value="1"/>
</dbReference>
<dbReference type="InParanoid" id="A0A1V9X9A3"/>
<feature type="region of interest" description="Disordered" evidence="4">
    <location>
        <begin position="1204"/>
        <end position="1229"/>
    </location>
</feature>
<name>A0A1V9X9A3_9ACAR</name>
<dbReference type="OrthoDB" id="6516673at2759"/>
<feature type="region of interest" description="Disordered" evidence="4">
    <location>
        <begin position="39"/>
        <end position="301"/>
    </location>
</feature>
<dbReference type="CDD" id="cd17724">
    <property type="entry name" value="BRCT_p53bp1_rpt2"/>
    <property type="match status" value="1"/>
</dbReference>
<dbReference type="PANTHER" id="PTHR15321:SF3">
    <property type="entry name" value="TP53-BINDING PROTEIN 1"/>
    <property type="match status" value="1"/>
</dbReference>
<feature type="domain" description="Tudor" evidence="5">
    <location>
        <begin position="821"/>
        <end position="877"/>
    </location>
</feature>
<keyword evidence="7" id="KW-1185">Reference proteome</keyword>
<dbReference type="InterPro" id="IPR047249">
    <property type="entry name" value="BRCT_p53bp1-like_rpt1"/>
</dbReference>
<evidence type="ECO:0000259" key="5">
    <source>
        <dbReference type="SMART" id="SM00333"/>
    </source>
</evidence>
<dbReference type="Proteomes" id="UP000192247">
    <property type="component" value="Unassembled WGS sequence"/>
</dbReference>
<feature type="compositionally biased region" description="Low complexity" evidence="4">
    <location>
        <begin position="200"/>
        <end position="210"/>
    </location>
</feature>
<evidence type="ECO:0000256" key="1">
    <source>
        <dbReference type="ARBA" id="ARBA00004123"/>
    </source>
</evidence>
<feature type="compositionally biased region" description="Low complexity" evidence="4">
    <location>
        <begin position="72"/>
        <end position="90"/>
    </location>
</feature>
<dbReference type="InterPro" id="IPR036420">
    <property type="entry name" value="BRCT_dom_sf"/>
</dbReference>
<feature type="region of interest" description="Disordered" evidence="4">
    <location>
        <begin position="409"/>
        <end position="457"/>
    </location>
</feature>
<dbReference type="SUPFAM" id="SSF52113">
    <property type="entry name" value="BRCT domain"/>
    <property type="match status" value="2"/>
</dbReference>
<dbReference type="EMBL" id="MNPL01019034">
    <property type="protein sequence ID" value="OQR69996.1"/>
    <property type="molecule type" value="Genomic_DNA"/>
</dbReference>
<evidence type="ECO:0000313" key="6">
    <source>
        <dbReference type="EMBL" id="OQR69996.1"/>
    </source>
</evidence>
<comment type="subcellular location">
    <subcellularLocation>
        <location evidence="1">Nucleus</location>
    </subcellularLocation>
</comment>
<dbReference type="STRING" id="418985.A0A1V9X9A3"/>
<dbReference type="GO" id="GO:0005634">
    <property type="term" value="C:nucleus"/>
    <property type="evidence" value="ECO:0007669"/>
    <property type="project" value="UniProtKB-SubCell"/>
</dbReference>
<feature type="region of interest" description="Disordered" evidence="4">
    <location>
        <begin position="959"/>
        <end position="990"/>
    </location>
</feature>
<organism evidence="6 7">
    <name type="scientific">Tropilaelaps mercedesae</name>
    <dbReference type="NCBI Taxonomy" id="418985"/>
    <lineage>
        <taxon>Eukaryota</taxon>
        <taxon>Metazoa</taxon>
        <taxon>Ecdysozoa</taxon>
        <taxon>Arthropoda</taxon>
        <taxon>Chelicerata</taxon>
        <taxon>Arachnida</taxon>
        <taxon>Acari</taxon>
        <taxon>Parasitiformes</taxon>
        <taxon>Mesostigmata</taxon>
        <taxon>Gamasina</taxon>
        <taxon>Dermanyssoidea</taxon>
        <taxon>Laelapidae</taxon>
        <taxon>Tropilaelaps</taxon>
    </lineage>
</organism>
<dbReference type="Gene3D" id="3.40.50.10190">
    <property type="entry name" value="BRCT domain"/>
    <property type="match status" value="2"/>
</dbReference>
<feature type="compositionally biased region" description="Polar residues" evidence="4">
    <location>
        <begin position="1205"/>
        <end position="1220"/>
    </location>
</feature>
<evidence type="ECO:0000256" key="3">
    <source>
        <dbReference type="ARBA" id="ARBA00023242"/>
    </source>
</evidence>
<dbReference type="Gene3D" id="2.30.30.140">
    <property type="match status" value="1"/>
</dbReference>
<evidence type="ECO:0000256" key="4">
    <source>
        <dbReference type="SAM" id="MobiDB-lite"/>
    </source>
</evidence>
<keyword evidence="2" id="KW-0227">DNA damage</keyword>
<gene>
    <name evidence="6" type="ORF">BIW11_11916</name>
</gene>